<accession>A0A0C2G190</accession>
<organism evidence="2 3">
    <name type="scientific">Streptomonospora alba</name>
    <dbReference type="NCBI Taxonomy" id="183763"/>
    <lineage>
        <taxon>Bacteria</taxon>
        <taxon>Bacillati</taxon>
        <taxon>Actinomycetota</taxon>
        <taxon>Actinomycetes</taxon>
        <taxon>Streptosporangiales</taxon>
        <taxon>Nocardiopsidaceae</taxon>
        <taxon>Streptomonospora</taxon>
    </lineage>
</organism>
<comment type="caution">
    <text evidence="2">The sequence shown here is derived from an EMBL/GenBank/DDBJ whole genome shotgun (WGS) entry which is preliminary data.</text>
</comment>
<evidence type="ECO:0000256" key="1">
    <source>
        <dbReference type="SAM" id="MobiDB-lite"/>
    </source>
</evidence>
<reference evidence="3" key="1">
    <citation type="journal article" date="2015" name="Chem. Biol.">
        <title>Structure, bioactivity, and resistance mechanism of streptomonomicin, an unusual lasso Peptide from an understudied halophilic actinomycete.</title>
        <authorList>
            <person name="Metelev M."/>
            <person name="Tietz J.I."/>
            <person name="Melby J.O."/>
            <person name="Blair P.M."/>
            <person name="Zhu L."/>
            <person name="Livnat I."/>
            <person name="Severinov K."/>
            <person name="Mitchell D.A."/>
        </authorList>
    </citation>
    <scope>NUCLEOTIDE SEQUENCE [LARGE SCALE GENOMIC DNA]</scope>
    <source>
        <strain evidence="3">YIM 90003</strain>
    </source>
</reference>
<proteinExistence type="predicted"/>
<sequence>MCRVAEGGPTRGRASGRKLEEPLKVSGGRVAFRLRPFQILTLRLARGQAPPRSVGHTRAGSG</sequence>
<evidence type="ECO:0000313" key="3">
    <source>
        <dbReference type="Proteomes" id="UP000031675"/>
    </source>
</evidence>
<keyword evidence="3" id="KW-1185">Reference proteome</keyword>
<feature type="region of interest" description="Disordered" evidence="1">
    <location>
        <begin position="1"/>
        <end position="20"/>
    </location>
</feature>
<dbReference type="Proteomes" id="UP000031675">
    <property type="component" value="Unassembled WGS sequence"/>
</dbReference>
<dbReference type="AlphaFoldDB" id="A0A0C2G190"/>
<protein>
    <submittedName>
        <fullName evidence="2">Uncharacterized protein</fullName>
    </submittedName>
</protein>
<name>A0A0C2G190_9ACTN</name>
<gene>
    <name evidence="2" type="ORF">LP52_21145</name>
</gene>
<evidence type="ECO:0000313" key="2">
    <source>
        <dbReference type="EMBL" id="KIH97088.1"/>
    </source>
</evidence>
<dbReference type="EMBL" id="JROO01000043">
    <property type="protein sequence ID" value="KIH97088.1"/>
    <property type="molecule type" value="Genomic_DNA"/>
</dbReference>